<dbReference type="GO" id="GO:0000288">
    <property type="term" value="P:nuclear-transcribed mRNA catabolic process, deadenylation-dependent decay"/>
    <property type="evidence" value="ECO:0007669"/>
    <property type="project" value="TreeGrafter"/>
</dbReference>
<proteinExistence type="predicted"/>
<comment type="caution">
    <text evidence="1">The sequence shown here is derived from an EMBL/GenBank/DDBJ whole genome shotgun (WGS) entry which is preliminary data.</text>
</comment>
<evidence type="ECO:0000313" key="2">
    <source>
        <dbReference type="Proteomes" id="UP000194236"/>
    </source>
</evidence>
<dbReference type="AlphaFoldDB" id="A0A1Y3AKN7"/>
<accession>A0A1Y3AKN7</accession>
<reference evidence="1 2" key="1">
    <citation type="submission" date="2017-03" db="EMBL/GenBank/DDBJ databases">
        <title>Genome Survey of Euroglyphus maynei.</title>
        <authorList>
            <person name="Arlian L.G."/>
            <person name="Morgan M.S."/>
            <person name="Rider S.D."/>
        </authorList>
    </citation>
    <scope>NUCLEOTIDE SEQUENCE [LARGE SCALE GENOMIC DNA]</scope>
    <source>
        <strain evidence="1">Arlian Lab</strain>
        <tissue evidence="1">Whole body</tissue>
    </source>
</reference>
<gene>
    <name evidence="1" type="ORF">BLA29_006078</name>
</gene>
<sequence>MSINGTVYDIKFNYPHVSEIRLSNVILTGYFTYPYTEIINGNITDSQFIWFRSKDDSLIEWTFAGEGFLYEVKQEDFDYKLKVVCIPKLLDRKIEGISKEAISPKKISKGPVDCPFEKNFQFISSDSSSLRVVSYNLLANLYANSEYSKDVLYSYCQDSYLDFSYRQTLLIKELIGYNGDIYFLQELDSIFYRKGLNPILNIHGHDSYFIAKESNSEGLCIFYRRSKFECIQTEAHTYSEMIINNEQFECLRMKISENQQLFDRIKKLKNTFQILVLKSVENPNKLLILCNLHLYSKDDADHIRLIQTFITIKYIEKCLSDFNQNKNYSHCQISTILSGDFNSTPEFGVVKFIKDKKVDSTLEDFRS</sequence>
<dbReference type="EMBL" id="MUJZ01072508">
    <property type="protein sequence ID" value="OTF69030.1"/>
    <property type="molecule type" value="Genomic_DNA"/>
</dbReference>
<organism evidence="1 2">
    <name type="scientific">Euroglyphus maynei</name>
    <name type="common">Mayne's house dust mite</name>
    <dbReference type="NCBI Taxonomy" id="6958"/>
    <lineage>
        <taxon>Eukaryota</taxon>
        <taxon>Metazoa</taxon>
        <taxon>Ecdysozoa</taxon>
        <taxon>Arthropoda</taxon>
        <taxon>Chelicerata</taxon>
        <taxon>Arachnida</taxon>
        <taxon>Acari</taxon>
        <taxon>Acariformes</taxon>
        <taxon>Sarcoptiformes</taxon>
        <taxon>Astigmata</taxon>
        <taxon>Psoroptidia</taxon>
        <taxon>Analgoidea</taxon>
        <taxon>Pyroglyphidae</taxon>
        <taxon>Pyroglyphinae</taxon>
        <taxon>Euroglyphus</taxon>
    </lineage>
</organism>
<name>A0A1Y3AKN7_EURMA</name>
<evidence type="ECO:0000313" key="1">
    <source>
        <dbReference type="EMBL" id="OTF69030.1"/>
    </source>
</evidence>
<dbReference type="InterPro" id="IPR036691">
    <property type="entry name" value="Endo/exonu/phosph_ase_sf"/>
</dbReference>
<keyword evidence="2" id="KW-1185">Reference proteome</keyword>
<dbReference type="PANTHER" id="PTHR12121:SF37">
    <property type="entry name" value="2',5'-PHOSPHODIESTERASE 12"/>
    <property type="match status" value="1"/>
</dbReference>
<dbReference type="GO" id="GO:0005739">
    <property type="term" value="C:mitochondrion"/>
    <property type="evidence" value="ECO:0007669"/>
    <property type="project" value="TreeGrafter"/>
</dbReference>
<feature type="non-terminal residue" evidence="1">
    <location>
        <position position="367"/>
    </location>
</feature>
<protein>
    <submittedName>
        <fullName evidence="1">2',5'-phosphodiesterase 12-like protein</fullName>
    </submittedName>
</protein>
<dbReference type="PANTHER" id="PTHR12121">
    <property type="entry name" value="CARBON CATABOLITE REPRESSOR PROTEIN 4"/>
    <property type="match status" value="1"/>
</dbReference>
<dbReference type="OrthoDB" id="412787at2759"/>
<dbReference type="Gene3D" id="3.60.10.10">
    <property type="entry name" value="Endonuclease/exonuclease/phosphatase"/>
    <property type="match status" value="1"/>
</dbReference>
<dbReference type="SUPFAM" id="SSF56219">
    <property type="entry name" value="DNase I-like"/>
    <property type="match status" value="1"/>
</dbReference>
<dbReference type="GO" id="GO:0000175">
    <property type="term" value="F:3'-5'-RNA exonuclease activity"/>
    <property type="evidence" value="ECO:0007669"/>
    <property type="project" value="TreeGrafter"/>
</dbReference>
<dbReference type="InterPro" id="IPR050410">
    <property type="entry name" value="CCR4/nocturin_mRNA_transcr"/>
</dbReference>
<dbReference type="Proteomes" id="UP000194236">
    <property type="component" value="Unassembled WGS sequence"/>
</dbReference>